<evidence type="ECO:0000313" key="1">
    <source>
        <dbReference type="EMBL" id="OXY90677.1"/>
    </source>
</evidence>
<organism evidence="1 2">
    <name type="scientific">Streptomyces diastatochromogenes</name>
    <dbReference type="NCBI Taxonomy" id="42236"/>
    <lineage>
        <taxon>Bacteria</taxon>
        <taxon>Bacillati</taxon>
        <taxon>Actinomycetota</taxon>
        <taxon>Actinomycetes</taxon>
        <taxon>Kitasatosporales</taxon>
        <taxon>Streptomycetaceae</taxon>
        <taxon>Streptomyces</taxon>
    </lineage>
</organism>
<keyword evidence="2" id="KW-1185">Reference proteome</keyword>
<dbReference type="RefSeq" id="WP_094220496.1">
    <property type="nucleotide sequence ID" value="NZ_MCGQ01000034.1"/>
</dbReference>
<name>A0A233S4S0_STRDA</name>
<gene>
    <name evidence="1" type="ORF">BEK98_32695</name>
</gene>
<sequence>MHDLDTYQPRVAATLVQDYFPNGKLAGESRVITCPYCRLQHSHGAVLGHRAPHCLDVVAKRNQVVDPRDTRSTPGYVLCEPDEPVNWQLEYVYGQMVVLRNKYRRLSAEHERMDPWTAREKRVKQNLRAEIDGIATVLRKAGVSL</sequence>
<dbReference type="OrthoDB" id="9952192at2"/>
<dbReference type="Proteomes" id="UP000215483">
    <property type="component" value="Unassembled WGS sequence"/>
</dbReference>
<comment type="caution">
    <text evidence="1">The sequence shown here is derived from an EMBL/GenBank/DDBJ whole genome shotgun (WGS) entry which is preliminary data.</text>
</comment>
<evidence type="ECO:0000313" key="2">
    <source>
        <dbReference type="Proteomes" id="UP000215483"/>
    </source>
</evidence>
<dbReference type="EMBL" id="MCGQ01000034">
    <property type="protein sequence ID" value="OXY90677.1"/>
    <property type="molecule type" value="Genomic_DNA"/>
</dbReference>
<accession>A0A233S4S0</accession>
<reference evidence="1 2" key="1">
    <citation type="submission" date="2016-07" db="EMBL/GenBank/DDBJ databases">
        <title>Draft genome of Streptomyces diastatochromogenes.</title>
        <authorList>
            <person name="Podduturi R."/>
            <person name="Lukassen M.B."/>
            <person name="Clausen N."/>
            <person name="Nielsen J.L."/>
            <person name="Jorgensen N.O."/>
        </authorList>
    </citation>
    <scope>NUCLEOTIDE SEQUENCE [LARGE SCALE GENOMIC DNA]</scope>
    <source>
        <strain evidence="1 2">DSM 40608</strain>
    </source>
</reference>
<proteinExistence type="predicted"/>
<dbReference type="AlphaFoldDB" id="A0A233S4S0"/>
<protein>
    <submittedName>
        <fullName evidence="1">Uncharacterized protein</fullName>
    </submittedName>
</protein>